<dbReference type="InterPro" id="IPR024156">
    <property type="entry name" value="Small_GTPase_ARF"/>
</dbReference>
<keyword evidence="3 4" id="KW-0342">GTP-binding</keyword>
<dbReference type="GO" id="GO:0003924">
    <property type="term" value="F:GTPase activity"/>
    <property type="evidence" value="ECO:0007669"/>
    <property type="project" value="InterPro"/>
</dbReference>
<evidence type="ECO:0000256" key="1">
    <source>
        <dbReference type="ARBA" id="ARBA00010290"/>
    </source>
</evidence>
<dbReference type="PRINTS" id="PR00328">
    <property type="entry name" value="SAR1GTPBP"/>
</dbReference>
<proteinExistence type="inferred from homology"/>
<dbReference type="InterPro" id="IPR006689">
    <property type="entry name" value="Small_GTPase_ARF/SAR"/>
</dbReference>
<dbReference type="Proteomes" id="UP000243217">
    <property type="component" value="Unassembled WGS sequence"/>
</dbReference>
<dbReference type="SUPFAM" id="SSF52540">
    <property type="entry name" value="P-loop containing nucleoside triphosphate hydrolases"/>
    <property type="match status" value="2"/>
</dbReference>
<evidence type="ECO:0008006" key="8">
    <source>
        <dbReference type="Google" id="ProtNLM"/>
    </source>
</evidence>
<gene>
    <name evidence="6" type="ORF">THRCLA_01217</name>
</gene>
<keyword evidence="7" id="KW-1185">Reference proteome</keyword>
<evidence type="ECO:0000313" key="6">
    <source>
        <dbReference type="EMBL" id="OQS06744.1"/>
    </source>
</evidence>
<dbReference type="InterPro" id="IPR005225">
    <property type="entry name" value="Small_GTP-bd"/>
</dbReference>
<feature type="binding site" evidence="4">
    <location>
        <position position="249"/>
    </location>
    <ligand>
        <name>GTP</name>
        <dbReference type="ChEBI" id="CHEBI:37565"/>
    </ligand>
</feature>
<feature type="non-terminal residue" evidence="6">
    <location>
        <position position="1"/>
    </location>
</feature>
<dbReference type="Pfam" id="PF00025">
    <property type="entry name" value="Arf"/>
    <property type="match status" value="2"/>
</dbReference>
<reference evidence="6 7" key="1">
    <citation type="journal article" date="2014" name="Genome Biol. Evol.">
        <title>The secreted proteins of Achlya hypogyna and Thraustotheca clavata identify the ancestral oomycete secretome and reveal gene acquisitions by horizontal gene transfer.</title>
        <authorList>
            <person name="Misner I."/>
            <person name="Blouin N."/>
            <person name="Leonard G."/>
            <person name="Richards T.A."/>
            <person name="Lane C.E."/>
        </authorList>
    </citation>
    <scope>NUCLEOTIDE SEQUENCE [LARGE SCALE GENOMIC DNA]</scope>
    <source>
        <strain evidence="6 7">ATCC 34112</strain>
    </source>
</reference>
<dbReference type="InterPro" id="IPR027417">
    <property type="entry name" value="P-loop_NTPase"/>
</dbReference>
<dbReference type="GO" id="GO:0046872">
    <property type="term" value="F:metal ion binding"/>
    <property type="evidence" value="ECO:0007669"/>
    <property type="project" value="UniProtKB-KW"/>
</dbReference>
<evidence type="ECO:0000256" key="2">
    <source>
        <dbReference type="ARBA" id="ARBA00022741"/>
    </source>
</evidence>
<dbReference type="CDD" id="cd00878">
    <property type="entry name" value="Arf_Arl"/>
    <property type="match status" value="1"/>
</dbReference>
<dbReference type="PROSITE" id="PS51417">
    <property type="entry name" value="ARF"/>
    <property type="match status" value="2"/>
</dbReference>
<dbReference type="AlphaFoldDB" id="A0A1W0A8X6"/>
<evidence type="ECO:0000256" key="4">
    <source>
        <dbReference type="PIRSR" id="PIRSR606689-1"/>
    </source>
</evidence>
<evidence type="ECO:0000256" key="5">
    <source>
        <dbReference type="PIRSR" id="PIRSR606689-2"/>
    </source>
</evidence>
<dbReference type="Gene3D" id="3.40.50.300">
    <property type="entry name" value="P-loop containing nucleotide triphosphate hydrolases"/>
    <property type="match status" value="2"/>
</dbReference>
<keyword evidence="5" id="KW-0479">Metal-binding</keyword>
<comment type="similarity">
    <text evidence="1">Belongs to the small GTPase superfamily. Arf family.</text>
</comment>
<feature type="binding site" evidence="4">
    <location>
        <begin position="203"/>
        <end position="210"/>
    </location>
    <ligand>
        <name>GTP</name>
        <dbReference type="ChEBI" id="CHEBI:37565"/>
    </ligand>
</feature>
<keyword evidence="2 4" id="KW-0547">Nucleotide-binding</keyword>
<comment type="caution">
    <text evidence="6">The sequence shown here is derived from an EMBL/GenBank/DDBJ whole genome shotgun (WGS) entry which is preliminary data.</text>
</comment>
<dbReference type="NCBIfam" id="TIGR00231">
    <property type="entry name" value="small_GTP"/>
    <property type="match status" value="2"/>
</dbReference>
<feature type="binding site" evidence="4">
    <location>
        <begin position="305"/>
        <end position="308"/>
    </location>
    <ligand>
        <name>GTP</name>
        <dbReference type="ChEBI" id="CHEBI:37565"/>
    </ligand>
</feature>
<evidence type="ECO:0000256" key="3">
    <source>
        <dbReference type="ARBA" id="ARBA00023134"/>
    </source>
</evidence>
<dbReference type="EMBL" id="JNBS01000309">
    <property type="protein sequence ID" value="OQS06744.1"/>
    <property type="molecule type" value="Genomic_DNA"/>
</dbReference>
<dbReference type="SMART" id="SM00178">
    <property type="entry name" value="SAR"/>
    <property type="match status" value="1"/>
</dbReference>
<dbReference type="STRING" id="74557.A0A1W0A8X6"/>
<dbReference type="PANTHER" id="PTHR11711">
    <property type="entry name" value="ADP RIBOSYLATION FACTOR-RELATED"/>
    <property type="match status" value="1"/>
</dbReference>
<protein>
    <recommendedName>
        <fullName evidence="8">ADP-ribosylation factor family</fullName>
    </recommendedName>
</protein>
<dbReference type="OrthoDB" id="2011769at2759"/>
<dbReference type="GO" id="GO:0030010">
    <property type="term" value="P:establishment of cell polarity"/>
    <property type="evidence" value="ECO:0007669"/>
    <property type="project" value="UniProtKB-ARBA"/>
</dbReference>
<name>A0A1W0A8X6_9STRA</name>
<sequence>TTKCAQRTPTLRRIQNGLIHFKMGITKSTPDQWHGQCQRIAIFGLSGAGKTTLLNRWIYNVYTPAVPTIGCSFEQFQYQNTFFMVWDVSGDSISSWGLFTDAVDAIVFVIDASTALSRLNEIQSAFHTLCNSIDTNTKCVVILNKQDLENTMSCHQLAMYLSWQVFSCSAMDGTVKAACTRRVRNLFDCITWRDTPRKIYMVGLANAGKTSILYQYKFNEATTTVPTIGFNVETFNYKKMSFTAWDFSGREQLRPLWRYYFDDTAAVIFVVDSASTVLMQEAAEVLHGLLKVQELKDVPFLIYVNKQDIPTCMSVAEVTEALQLNNVVSHEVHVQGCCAQSGDGLYEGLDWLTKVIS</sequence>
<dbReference type="SMART" id="SM00177">
    <property type="entry name" value="ARF"/>
    <property type="match status" value="2"/>
</dbReference>
<dbReference type="GO" id="GO:0005525">
    <property type="term" value="F:GTP binding"/>
    <property type="evidence" value="ECO:0007669"/>
    <property type="project" value="UniProtKB-KW"/>
</dbReference>
<evidence type="ECO:0000313" key="7">
    <source>
        <dbReference type="Proteomes" id="UP000243217"/>
    </source>
</evidence>
<organism evidence="6 7">
    <name type="scientific">Thraustotheca clavata</name>
    <dbReference type="NCBI Taxonomy" id="74557"/>
    <lineage>
        <taxon>Eukaryota</taxon>
        <taxon>Sar</taxon>
        <taxon>Stramenopiles</taxon>
        <taxon>Oomycota</taxon>
        <taxon>Saprolegniomycetes</taxon>
        <taxon>Saprolegniales</taxon>
        <taxon>Achlyaceae</taxon>
        <taxon>Thraustotheca</taxon>
    </lineage>
</organism>
<dbReference type="FunFam" id="3.40.50.300:FF:000412">
    <property type="entry name" value="ADP-ribosylation factor 1"/>
    <property type="match status" value="1"/>
</dbReference>
<accession>A0A1W0A8X6</accession>
<keyword evidence="5" id="KW-0460">Magnesium</keyword>
<feature type="binding site" evidence="5">
    <location>
        <position position="227"/>
    </location>
    <ligand>
        <name>Mg(2+)</name>
        <dbReference type="ChEBI" id="CHEBI:18420"/>
    </ligand>
</feature>
<feature type="binding site" evidence="5">
    <location>
        <position position="210"/>
    </location>
    <ligand>
        <name>Mg(2+)</name>
        <dbReference type="ChEBI" id="CHEBI:18420"/>
    </ligand>
</feature>